<dbReference type="Gene3D" id="2.60.40.4070">
    <property type="match status" value="1"/>
</dbReference>
<dbReference type="Proteomes" id="UP000739538">
    <property type="component" value="Unassembled WGS sequence"/>
</dbReference>
<feature type="domain" description="FlgD/Vpr Ig-like" evidence="2">
    <location>
        <begin position="262"/>
        <end position="314"/>
    </location>
</feature>
<reference evidence="3" key="1">
    <citation type="submission" date="2020-04" db="EMBL/GenBank/DDBJ databases">
        <authorList>
            <person name="Zhang T."/>
        </authorList>
    </citation>
    <scope>NUCLEOTIDE SEQUENCE</scope>
    <source>
        <strain evidence="3">HKST-UBA02</strain>
    </source>
</reference>
<evidence type="ECO:0000313" key="4">
    <source>
        <dbReference type="Proteomes" id="UP000739538"/>
    </source>
</evidence>
<evidence type="ECO:0000259" key="2">
    <source>
        <dbReference type="Pfam" id="PF13860"/>
    </source>
</evidence>
<gene>
    <name evidence="3" type="ORF">KDA27_12725</name>
</gene>
<sequence length="327" mass="35284">MLRSTVFLGLLSALLAAKVSVADGGGAVTAPSVSDGTPTQENRANCYGIQQHHDDSFESAYGWTFDAVADPYYGAFAECFEGVGYICQVQYWLTQLGNQNGQTMDLIVWEDDHTGNPGAVLYLIPSEDPGPVAQWPSVSRHDFELGVFVPHEKWWAGYWGNWAGAQAGWFVAADENGPGGGCPRTNIAPDIGYPAGWEHPNVVLPWEDCRSLGIQVDFAVDPAALGEQADTGHATIAARIDRLSPNPFRDRVEVEYRVERRGTVSLSVHDAQGRLVAALVDGATEPGVHRTAWDGRRSDGSVAEAGIYFVRVVQGGAVSGTQLVRIR</sequence>
<dbReference type="EMBL" id="JAGQHS010000061">
    <property type="protein sequence ID" value="MCA9756660.1"/>
    <property type="molecule type" value="Genomic_DNA"/>
</dbReference>
<organism evidence="3 4">
    <name type="scientific">Eiseniibacteriota bacterium</name>
    <dbReference type="NCBI Taxonomy" id="2212470"/>
    <lineage>
        <taxon>Bacteria</taxon>
        <taxon>Candidatus Eiseniibacteriota</taxon>
    </lineage>
</organism>
<evidence type="ECO:0000313" key="3">
    <source>
        <dbReference type="EMBL" id="MCA9756660.1"/>
    </source>
</evidence>
<protein>
    <submittedName>
        <fullName evidence="3">T9SS type A sorting domain-containing protein</fullName>
    </submittedName>
</protein>
<dbReference type="Pfam" id="PF13860">
    <property type="entry name" value="FlgD_ig"/>
    <property type="match status" value="1"/>
</dbReference>
<dbReference type="AlphaFoldDB" id="A0A956NFW8"/>
<comment type="caution">
    <text evidence="3">The sequence shown here is derived from an EMBL/GenBank/DDBJ whole genome shotgun (WGS) entry which is preliminary data.</text>
</comment>
<dbReference type="InterPro" id="IPR026444">
    <property type="entry name" value="Secre_tail"/>
</dbReference>
<dbReference type="InterPro" id="IPR025965">
    <property type="entry name" value="FlgD/Vpr_Ig-like"/>
</dbReference>
<feature type="signal peptide" evidence="1">
    <location>
        <begin position="1"/>
        <end position="22"/>
    </location>
</feature>
<reference evidence="3" key="2">
    <citation type="journal article" date="2021" name="Microbiome">
        <title>Successional dynamics and alternative stable states in a saline activated sludge microbial community over 9 years.</title>
        <authorList>
            <person name="Wang Y."/>
            <person name="Ye J."/>
            <person name="Ju F."/>
            <person name="Liu L."/>
            <person name="Boyd J.A."/>
            <person name="Deng Y."/>
            <person name="Parks D.H."/>
            <person name="Jiang X."/>
            <person name="Yin X."/>
            <person name="Woodcroft B.J."/>
            <person name="Tyson G.W."/>
            <person name="Hugenholtz P."/>
            <person name="Polz M.F."/>
            <person name="Zhang T."/>
        </authorList>
    </citation>
    <scope>NUCLEOTIDE SEQUENCE</scope>
    <source>
        <strain evidence="3">HKST-UBA02</strain>
    </source>
</reference>
<evidence type="ECO:0000256" key="1">
    <source>
        <dbReference type="SAM" id="SignalP"/>
    </source>
</evidence>
<dbReference type="NCBIfam" id="TIGR04183">
    <property type="entry name" value="Por_Secre_tail"/>
    <property type="match status" value="1"/>
</dbReference>
<accession>A0A956NFW8</accession>
<keyword evidence="1" id="KW-0732">Signal</keyword>
<feature type="chain" id="PRO_5037729409" evidence="1">
    <location>
        <begin position="23"/>
        <end position="327"/>
    </location>
</feature>
<name>A0A956NFW8_UNCEI</name>
<proteinExistence type="predicted"/>